<name>X1T2V8_9ZZZZ</name>
<accession>X1T2V8</accession>
<gene>
    <name evidence="1" type="ORF">S12H4_22256</name>
</gene>
<proteinExistence type="predicted"/>
<evidence type="ECO:0000313" key="1">
    <source>
        <dbReference type="EMBL" id="GAI74374.1"/>
    </source>
</evidence>
<organism evidence="1">
    <name type="scientific">marine sediment metagenome</name>
    <dbReference type="NCBI Taxonomy" id="412755"/>
    <lineage>
        <taxon>unclassified sequences</taxon>
        <taxon>metagenomes</taxon>
        <taxon>ecological metagenomes</taxon>
    </lineage>
</organism>
<dbReference type="EMBL" id="BARW01011573">
    <property type="protein sequence ID" value="GAI74374.1"/>
    <property type="molecule type" value="Genomic_DNA"/>
</dbReference>
<reference evidence="1" key="1">
    <citation type="journal article" date="2014" name="Front. Microbiol.">
        <title>High frequency of phylogenetically diverse reductive dehalogenase-homologous genes in deep subseafloor sedimentary metagenomes.</title>
        <authorList>
            <person name="Kawai M."/>
            <person name="Futagami T."/>
            <person name="Toyoda A."/>
            <person name="Takaki Y."/>
            <person name="Nishi S."/>
            <person name="Hori S."/>
            <person name="Arai W."/>
            <person name="Tsubouchi T."/>
            <person name="Morono Y."/>
            <person name="Uchiyama I."/>
            <person name="Ito T."/>
            <person name="Fujiyama A."/>
            <person name="Inagaki F."/>
            <person name="Takami H."/>
        </authorList>
    </citation>
    <scope>NUCLEOTIDE SEQUENCE</scope>
    <source>
        <strain evidence="1">Expedition CK06-06</strain>
    </source>
</reference>
<dbReference type="AlphaFoldDB" id="X1T2V8"/>
<comment type="caution">
    <text evidence="1">The sequence shown here is derived from an EMBL/GenBank/DDBJ whole genome shotgun (WGS) entry which is preliminary data.</text>
</comment>
<protein>
    <submittedName>
        <fullName evidence="1">Uncharacterized protein</fullName>
    </submittedName>
</protein>
<sequence length="79" mass="8328">MTNKPESPPLFQMMGASGLGDLPEGSPYWCTQITLRDLFAAAALVGLCGHGLNSTPGDNDDASLAYKAADAMLAEREKK</sequence>